<evidence type="ECO:0000313" key="2">
    <source>
        <dbReference type="Proteomes" id="UP001164250"/>
    </source>
</evidence>
<proteinExistence type="predicted"/>
<dbReference type="Proteomes" id="UP001164250">
    <property type="component" value="Chromosome 10"/>
</dbReference>
<evidence type="ECO:0000313" key="1">
    <source>
        <dbReference type="EMBL" id="KAJ0086900.1"/>
    </source>
</evidence>
<protein>
    <submittedName>
        <fullName evidence="1">Uncharacterized protein</fullName>
    </submittedName>
</protein>
<keyword evidence="2" id="KW-1185">Reference proteome</keyword>
<name>A0ACC1AJM8_9ROSI</name>
<sequence>MYKAKMGDKTANEIQVSIDLHPQGGSNSNSSNDDGRRKPTGTTVWAASAHIITALMGSGVLSLAWATAQLGWIFGPIVMLLFSLVTCYTFALFAAAVCCPSGDLVTGNTNDTYMDVIRSKLGGITFEICRVVYYMSLFGVASGYTTESSASLNAIQWSRWFDYGGDKNPFHMNQKQWILIFGCIQIFLSQIYGFGKLRRLSIFVTAVTSFTYSMIGVGLSIAEVSETGKFRGSLTGISFGSVTETQKIWKTFQALGVVAFAYSYFTIFIEIHDAIKSSPSEAKTMEKASVISVGITTLLYMLCGCFGYAAFGDSSPENLLSDSGLHQPFWLLQIANVAIVIHLLGAYQVYCQPLFAFIEKQASKRFPNSAFINREVKIPIPGFGPSNQTLFRLVSRTVFVSITTVISMLLPFFNDGVGLLGALGFWPFTVYFPVEMYIVQKKIQKWSANWIGLQILSFACFIISIAAATGSIAGLVLDLKSFKPFKSAT</sequence>
<dbReference type="EMBL" id="CM047906">
    <property type="protein sequence ID" value="KAJ0086900.1"/>
    <property type="molecule type" value="Genomic_DNA"/>
</dbReference>
<comment type="caution">
    <text evidence="1">The sequence shown here is derived from an EMBL/GenBank/DDBJ whole genome shotgun (WGS) entry which is preliminary data.</text>
</comment>
<gene>
    <name evidence="1" type="ORF">Patl1_08280</name>
</gene>
<reference evidence="2" key="1">
    <citation type="journal article" date="2023" name="G3 (Bethesda)">
        <title>Genome assembly and association tests identify interacting loci associated with vigor, precocity, and sex in interspecific pistachio rootstocks.</title>
        <authorList>
            <person name="Palmer W."/>
            <person name="Jacygrad E."/>
            <person name="Sagayaradj S."/>
            <person name="Cavanaugh K."/>
            <person name="Han R."/>
            <person name="Bertier L."/>
            <person name="Beede B."/>
            <person name="Kafkas S."/>
            <person name="Golino D."/>
            <person name="Preece J."/>
            <person name="Michelmore R."/>
        </authorList>
    </citation>
    <scope>NUCLEOTIDE SEQUENCE [LARGE SCALE GENOMIC DNA]</scope>
</reference>
<accession>A0ACC1AJM8</accession>
<organism evidence="1 2">
    <name type="scientific">Pistacia atlantica</name>
    <dbReference type="NCBI Taxonomy" id="434234"/>
    <lineage>
        <taxon>Eukaryota</taxon>
        <taxon>Viridiplantae</taxon>
        <taxon>Streptophyta</taxon>
        <taxon>Embryophyta</taxon>
        <taxon>Tracheophyta</taxon>
        <taxon>Spermatophyta</taxon>
        <taxon>Magnoliopsida</taxon>
        <taxon>eudicotyledons</taxon>
        <taxon>Gunneridae</taxon>
        <taxon>Pentapetalae</taxon>
        <taxon>rosids</taxon>
        <taxon>malvids</taxon>
        <taxon>Sapindales</taxon>
        <taxon>Anacardiaceae</taxon>
        <taxon>Pistacia</taxon>
    </lineage>
</organism>